<dbReference type="SUPFAM" id="SSF49464">
    <property type="entry name" value="Carboxypeptidase regulatory domain-like"/>
    <property type="match status" value="1"/>
</dbReference>
<accession>A0A9P3ZT93</accession>
<dbReference type="EMBL" id="VWLB01000056">
    <property type="protein sequence ID" value="KAA3923260.1"/>
    <property type="molecule type" value="Genomic_DNA"/>
</dbReference>
<keyword evidence="1" id="KW-0472">Membrane</keyword>
<dbReference type="AlphaFoldDB" id="A0A9P3ZT93"/>
<keyword evidence="1" id="KW-0812">Transmembrane</keyword>
<dbReference type="Proteomes" id="UP000365824">
    <property type="component" value="Unassembled WGS sequence"/>
</dbReference>
<proteinExistence type="predicted"/>
<dbReference type="Gene3D" id="2.60.40.1120">
    <property type="entry name" value="Carboxypeptidase-like, regulatory domain"/>
    <property type="match status" value="1"/>
</dbReference>
<name>A0A9P3ZT93_BACOV</name>
<evidence type="ECO:0000313" key="3">
    <source>
        <dbReference type="Proteomes" id="UP000365824"/>
    </source>
</evidence>
<organism evidence="2 3">
    <name type="scientific">Bacteroides ovatus</name>
    <dbReference type="NCBI Taxonomy" id="28116"/>
    <lineage>
        <taxon>Bacteria</taxon>
        <taxon>Pseudomonadati</taxon>
        <taxon>Bacteroidota</taxon>
        <taxon>Bacteroidia</taxon>
        <taxon>Bacteroidales</taxon>
        <taxon>Bacteroidaceae</taxon>
        <taxon>Bacteroides</taxon>
    </lineage>
</organism>
<feature type="transmembrane region" description="Helical" evidence="1">
    <location>
        <begin position="23"/>
        <end position="40"/>
    </location>
</feature>
<keyword evidence="2" id="KW-0675">Receptor</keyword>
<dbReference type="InterPro" id="IPR008969">
    <property type="entry name" value="CarboxyPept-like_regulatory"/>
</dbReference>
<gene>
    <name evidence="2" type="ORF">F3F25_24765</name>
</gene>
<dbReference type="Pfam" id="PF13715">
    <property type="entry name" value="CarbopepD_reg_2"/>
    <property type="match status" value="1"/>
</dbReference>
<evidence type="ECO:0000256" key="1">
    <source>
        <dbReference type="SAM" id="Phobius"/>
    </source>
</evidence>
<reference evidence="2 3" key="1">
    <citation type="journal article" date="2019" name="Nat. Med.">
        <title>A library of human gut bacterial isolates paired with longitudinal multiomics data enables mechanistic microbiome research.</title>
        <authorList>
            <person name="Poyet M."/>
            <person name="Groussin M."/>
            <person name="Gibbons S.M."/>
            <person name="Avila-Pacheco J."/>
            <person name="Jiang X."/>
            <person name="Kearney S.M."/>
            <person name="Perrotta A.R."/>
            <person name="Berdy B."/>
            <person name="Zhao S."/>
            <person name="Lieberman T.D."/>
            <person name="Swanson P.K."/>
            <person name="Smith M."/>
            <person name="Roesemann S."/>
            <person name="Alexander J.E."/>
            <person name="Rich S.A."/>
            <person name="Livny J."/>
            <person name="Vlamakis H."/>
            <person name="Clish C."/>
            <person name="Bullock K."/>
            <person name="Deik A."/>
            <person name="Scott J."/>
            <person name="Pierce K.A."/>
            <person name="Xavier R.J."/>
            <person name="Alm E.J."/>
        </authorList>
    </citation>
    <scope>NUCLEOTIDE SEQUENCE [LARGE SCALE GENOMIC DNA]</scope>
    <source>
        <strain evidence="2 3">BIOML-A160</strain>
    </source>
</reference>
<evidence type="ECO:0000313" key="2">
    <source>
        <dbReference type="EMBL" id="KAA3923260.1"/>
    </source>
</evidence>
<keyword evidence="1" id="KW-1133">Transmembrane helix</keyword>
<comment type="caution">
    <text evidence="2">The sequence shown here is derived from an EMBL/GenBank/DDBJ whole genome shotgun (WGS) entry which is preliminary data.</text>
</comment>
<dbReference type="SUPFAM" id="SSF56935">
    <property type="entry name" value="Porins"/>
    <property type="match status" value="1"/>
</dbReference>
<protein>
    <submittedName>
        <fullName evidence="2">TonB-dependent receptor</fullName>
    </submittedName>
</protein>
<sequence length="788" mass="89858">MQVLYLCLYLIYKKTSMDLNKKHLLYLIVFFLFGNLNAFGQSINISGRILSQGTQDAVEYANIVLFKQDSIFLQGTTSDSIGRFEFMNLSPNDYVLSVSCMGFEPKKILLQNLAETVEIDVFLNESALSLGEVVISASSTISKINQRIVFPTKLQLSHSANGMQLLNTMMLPGININPMANTISSSDGGKVILQINGVNTTPEEIQTLQPRQIKRIEYSDYAGIRYGHASKVINYVVVRDDKGGVVGVDLMNSLNILAGGDVFFAKFNKGKSEYALNYTAAFQRINTNNRNRTGSYQFENSSPILREEISAGGDYSYQMHDFSLTYNYQQSDSAFFNAKLKYNLSNQPHNDFNSFLKENGTDKGLIFDGSQQKINVPTIDLYYQYGLPKNQKIYANVVGSYANAASSRNYCEYNDVDTLFSERSELFSDKYSLIAEGIYEKGFAHGNLKFGIKHIQSFTEQTINQGEEFKSDLNQAESSVFAEWFYSKGKFSYSLGLRLNRLHFSNVSVTKSYYHFLPKAMVGYRFSDNSFIRYDAEMSQTNPTLMELADTEIRLDSYLAEKGNLLLQPYLNLNNNLYYENRKGLFAFNASLHHHYKHNPIMESKREHGNVFLTMPENMKDWNKYNAEITLKVGMIKNFLQFSVTGGFNHFDSRGNNYSHTHSNFYYRADVLAMYKKWMLIGQLQPFDERLYGETVIKDGNYHYLAIRYNATNFSFGIGAFNPFKNVSRTIMENKNAQAPFRRESFSDASRILVATLTWNFNFGKTHLVGTKSLNNQDTDYGIKGSYK</sequence>